<dbReference type="InterPro" id="IPR005186">
    <property type="entry name" value="FlaG"/>
</dbReference>
<dbReference type="Pfam" id="PF03646">
    <property type="entry name" value="FlaG"/>
    <property type="match status" value="1"/>
</dbReference>
<dbReference type="PANTHER" id="PTHR37166">
    <property type="entry name" value="PROTEIN FLAG"/>
    <property type="match status" value="1"/>
</dbReference>
<gene>
    <name evidence="2" type="ORF">F7R26_032930</name>
</gene>
<evidence type="ECO:0000313" key="2">
    <source>
        <dbReference type="EMBL" id="QOT79513.1"/>
    </source>
</evidence>
<evidence type="ECO:0000256" key="1">
    <source>
        <dbReference type="SAM" id="MobiDB-lite"/>
    </source>
</evidence>
<feature type="compositionally biased region" description="Polar residues" evidence="1">
    <location>
        <begin position="1"/>
        <end position="21"/>
    </location>
</feature>
<sequence length="125" mass="12835">MISSTEPLLPMTATQSASPLPSVNAAGTAATTAASGSDATGPKPANGSHAAASGELDSALKSINDALQATSLEVRVGIDKTTHRLVTSVVDKTTGETIRQFPSKEVLRMIRAIDKLQGLLIHQTA</sequence>
<dbReference type="SUPFAM" id="SSF160214">
    <property type="entry name" value="FlaG-like"/>
    <property type="match status" value="1"/>
</dbReference>
<accession>A0A643FJN7</accession>
<dbReference type="Proteomes" id="UP000397656">
    <property type="component" value="Chromosome 2"/>
</dbReference>
<dbReference type="EMBL" id="CP062804">
    <property type="protein sequence ID" value="QOT79513.1"/>
    <property type="molecule type" value="Genomic_DNA"/>
</dbReference>
<dbReference type="Gene3D" id="3.30.160.170">
    <property type="entry name" value="FlaG-like"/>
    <property type="match status" value="1"/>
</dbReference>
<organism evidence="2 3">
    <name type="scientific">Cupriavidus basilensis</name>
    <dbReference type="NCBI Taxonomy" id="68895"/>
    <lineage>
        <taxon>Bacteria</taxon>
        <taxon>Pseudomonadati</taxon>
        <taxon>Pseudomonadota</taxon>
        <taxon>Betaproteobacteria</taxon>
        <taxon>Burkholderiales</taxon>
        <taxon>Burkholderiaceae</taxon>
        <taxon>Cupriavidus</taxon>
    </lineage>
</organism>
<keyword evidence="2" id="KW-0969">Cilium</keyword>
<dbReference type="GeneID" id="98405770"/>
<feature type="region of interest" description="Disordered" evidence="1">
    <location>
        <begin position="1"/>
        <end position="53"/>
    </location>
</feature>
<keyword evidence="2" id="KW-0282">Flagellum</keyword>
<protein>
    <submittedName>
        <fullName evidence="2">Flagellar protein FlaG</fullName>
    </submittedName>
</protein>
<dbReference type="AlphaFoldDB" id="A0A643FJN7"/>
<dbReference type="InterPro" id="IPR035924">
    <property type="entry name" value="FlaG-like_sf"/>
</dbReference>
<proteinExistence type="predicted"/>
<evidence type="ECO:0000313" key="3">
    <source>
        <dbReference type="Proteomes" id="UP000397656"/>
    </source>
</evidence>
<reference evidence="2 3" key="1">
    <citation type="submission" date="2020-10" db="EMBL/GenBank/DDBJ databases">
        <title>Complete genome sequence of Cupriavidus basilensis CCUG 49340T.</title>
        <authorList>
            <person name="Salva-Serra F."/>
            <person name="Donoso R.A."/>
            <person name="Cho K.H."/>
            <person name="Yoo J.A."/>
            <person name="Lee K."/>
            <person name="Yoon S.-H."/>
            <person name="Perez-Pantoja D."/>
            <person name="Moore E.R.B."/>
        </authorList>
    </citation>
    <scope>NUCLEOTIDE SEQUENCE [LARGE SCALE GENOMIC DNA]</scope>
    <source>
        <strain evidence="3">CCUG 49340</strain>
    </source>
</reference>
<dbReference type="RefSeq" id="WP_150992995.1">
    <property type="nucleotide sequence ID" value="NZ_CP062804.1"/>
</dbReference>
<dbReference type="PANTHER" id="PTHR37166:SF1">
    <property type="entry name" value="PROTEIN FLAG"/>
    <property type="match status" value="1"/>
</dbReference>
<keyword evidence="2" id="KW-0966">Cell projection</keyword>
<name>A0A643FJN7_9BURK</name>
<feature type="compositionally biased region" description="Low complexity" evidence="1">
    <location>
        <begin position="25"/>
        <end position="41"/>
    </location>
</feature>